<dbReference type="RefSeq" id="WP_209668374.1">
    <property type="nucleotide sequence ID" value="NZ_JAGGMS010000001.1"/>
</dbReference>
<dbReference type="InterPro" id="IPR036291">
    <property type="entry name" value="NAD(P)-bd_dom_sf"/>
</dbReference>
<dbReference type="PANTHER" id="PTHR43833:SF9">
    <property type="entry name" value="POTASSIUM CHANNEL PROTEIN YUGO-RELATED"/>
    <property type="match status" value="1"/>
</dbReference>
<organism evidence="2 3">
    <name type="scientific">Amycolatopsis magusensis</name>
    <dbReference type="NCBI Taxonomy" id="882444"/>
    <lineage>
        <taxon>Bacteria</taxon>
        <taxon>Bacillati</taxon>
        <taxon>Actinomycetota</taxon>
        <taxon>Actinomycetes</taxon>
        <taxon>Pseudonocardiales</taxon>
        <taxon>Pseudonocardiaceae</taxon>
        <taxon>Amycolatopsis</taxon>
    </lineage>
</organism>
<accession>A0ABS4Q1E7</accession>
<sequence length="208" mass="21190">MSGHTVVIGFGSVGLGATRLLLRGGVEPGDVTVVDHHPPAIEEAAALGVRALLGDGGDRWVLRRAGIGDAASVVIAVQPDASAVLITMAVRGLCGPEAVVVAAIGEHAHARFLRRCGASEVIVFAETAGGAMAAAALGRRTTPLTEAKTGWTAQSRPVQSSEIGLRTGECGPAVVGVLRNGTWRVGPEAASLRLAAGDRVVVLRRTSE</sequence>
<dbReference type="SUPFAM" id="SSF51735">
    <property type="entry name" value="NAD(P)-binding Rossmann-fold domains"/>
    <property type="match status" value="1"/>
</dbReference>
<evidence type="ECO:0000313" key="3">
    <source>
        <dbReference type="Proteomes" id="UP000741013"/>
    </source>
</evidence>
<dbReference type="Pfam" id="PF02254">
    <property type="entry name" value="TrkA_N"/>
    <property type="match status" value="1"/>
</dbReference>
<dbReference type="EMBL" id="JAGGMS010000001">
    <property type="protein sequence ID" value="MBP2185492.1"/>
    <property type="molecule type" value="Genomic_DNA"/>
</dbReference>
<dbReference type="PANTHER" id="PTHR43833">
    <property type="entry name" value="POTASSIUM CHANNEL PROTEIN 2-RELATED-RELATED"/>
    <property type="match status" value="1"/>
</dbReference>
<reference evidence="2 3" key="1">
    <citation type="submission" date="2021-03" db="EMBL/GenBank/DDBJ databases">
        <title>Sequencing the genomes of 1000 actinobacteria strains.</title>
        <authorList>
            <person name="Klenk H.-P."/>
        </authorList>
    </citation>
    <scope>NUCLEOTIDE SEQUENCE [LARGE SCALE GENOMIC DNA]</scope>
    <source>
        <strain evidence="2 3">DSM 45510</strain>
    </source>
</reference>
<dbReference type="Proteomes" id="UP000741013">
    <property type="component" value="Unassembled WGS sequence"/>
</dbReference>
<dbReference type="PROSITE" id="PS51201">
    <property type="entry name" value="RCK_N"/>
    <property type="match status" value="1"/>
</dbReference>
<evidence type="ECO:0000259" key="1">
    <source>
        <dbReference type="PROSITE" id="PS51201"/>
    </source>
</evidence>
<gene>
    <name evidence="2" type="ORF">JOM49_007018</name>
</gene>
<name>A0ABS4Q1E7_9PSEU</name>
<dbReference type="InterPro" id="IPR050721">
    <property type="entry name" value="Trk_Ktr_HKT_K-transport"/>
</dbReference>
<protein>
    <submittedName>
        <fullName evidence="2">Trk K+ transport system NAD-binding subunit</fullName>
    </submittedName>
</protein>
<keyword evidence="3" id="KW-1185">Reference proteome</keyword>
<dbReference type="Gene3D" id="3.40.50.720">
    <property type="entry name" value="NAD(P)-binding Rossmann-like Domain"/>
    <property type="match status" value="1"/>
</dbReference>
<comment type="caution">
    <text evidence="2">The sequence shown here is derived from an EMBL/GenBank/DDBJ whole genome shotgun (WGS) entry which is preliminary data.</text>
</comment>
<proteinExistence type="predicted"/>
<feature type="domain" description="RCK N-terminal" evidence="1">
    <location>
        <begin position="2"/>
        <end position="123"/>
    </location>
</feature>
<evidence type="ECO:0000313" key="2">
    <source>
        <dbReference type="EMBL" id="MBP2185492.1"/>
    </source>
</evidence>
<dbReference type="InterPro" id="IPR003148">
    <property type="entry name" value="RCK_N"/>
</dbReference>